<evidence type="ECO:0000256" key="4">
    <source>
        <dbReference type="ARBA" id="ARBA00023136"/>
    </source>
</evidence>
<organism evidence="7 8">
    <name type="scientific">Intrasporangium calvum</name>
    <dbReference type="NCBI Taxonomy" id="53358"/>
    <lineage>
        <taxon>Bacteria</taxon>
        <taxon>Bacillati</taxon>
        <taxon>Actinomycetota</taxon>
        <taxon>Actinomycetes</taxon>
        <taxon>Micrococcales</taxon>
        <taxon>Intrasporangiaceae</taxon>
        <taxon>Intrasporangium</taxon>
    </lineage>
</organism>
<evidence type="ECO:0000256" key="5">
    <source>
        <dbReference type="SAM" id="Phobius"/>
    </source>
</evidence>
<feature type="transmembrane region" description="Helical" evidence="5">
    <location>
        <begin position="48"/>
        <end position="70"/>
    </location>
</feature>
<keyword evidence="8" id="KW-1185">Reference proteome</keyword>
<keyword evidence="4 5" id="KW-0472">Membrane</keyword>
<evidence type="ECO:0000259" key="6">
    <source>
        <dbReference type="PROSITE" id="PS50850"/>
    </source>
</evidence>
<evidence type="ECO:0000256" key="1">
    <source>
        <dbReference type="ARBA" id="ARBA00004651"/>
    </source>
</evidence>
<name>A0ABT5GIM2_9MICO</name>
<evidence type="ECO:0000313" key="8">
    <source>
        <dbReference type="Proteomes" id="UP001150259"/>
    </source>
</evidence>
<feature type="transmembrane region" description="Helical" evidence="5">
    <location>
        <begin position="82"/>
        <end position="105"/>
    </location>
</feature>
<feature type="domain" description="Major facilitator superfamily (MFS) profile" evidence="6">
    <location>
        <begin position="1"/>
        <end position="143"/>
    </location>
</feature>
<dbReference type="RefSeq" id="WP_272462671.1">
    <property type="nucleotide sequence ID" value="NZ_JAPFQL010000052.1"/>
</dbReference>
<comment type="subcellular location">
    <subcellularLocation>
        <location evidence="1">Cell membrane</location>
        <topology evidence="1">Multi-pass membrane protein</topology>
    </subcellularLocation>
</comment>
<gene>
    <name evidence="7" type="ORF">OO014_12595</name>
</gene>
<protein>
    <recommendedName>
        <fullName evidence="6">Major facilitator superfamily (MFS) profile domain-containing protein</fullName>
    </recommendedName>
</protein>
<keyword evidence="3 5" id="KW-1133">Transmembrane helix</keyword>
<feature type="transmembrane region" description="Helical" evidence="5">
    <location>
        <begin position="12"/>
        <end position="36"/>
    </location>
</feature>
<dbReference type="PROSITE" id="PS50850">
    <property type="entry name" value="MFS"/>
    <property type="match status" value="1"/>
</dbReference>
<keyword evidence="2 5" id="KW-0812">Transmembrane</keyword>
<dbReference type="Proteomes" id="UP001150259">
    <property type="component" value="Unassembled WGS sequence"/>
</dbReference>
<evidence type="ECO:0000256" key="3">
    <source>
        <dbReference type="ARBA" id="ARBA00022989"/>
    </source>
</evidence>
<proteinExistence type="predicted"/>
<sequence length="143" mass="14869">MRSDRLPRRGAGDVVALGHVATGVAALVLAAVLVVASQQPNAELGGVLLVPAVLLGLLGLLFTTVAVTVLRDPRDHRARSRSLVLSVTELAVGLLLTWAVIMAGQGYGAFEPWRSPLLIPAAALLGLGLWGVILEVAQRTRAA</sequence>
<dbReference type="InterPro" id="IPR020846">
    <property type="entry name" value="MFS_dom"/>
</dbReference>
<feature type="transmembrane region" description="Helical" evidence="5">
    <location>
        <begin position="117"/>
        <end position="137"/>
    </location>
</feature>
<reference evidence="7 8" key="1">
    <citation type="submission" date="2022-11" db="EMBL/GenBank/DDBJ databases">
        <title>Anaerobic phenanthrene biodegradation by a DNRA strain PheN6.</title>
        <authorList>
            <person name="Zhang Z."/>
        </authorList>
    </citation>
    <scope>NUCLEOTIDE SEQUENCE [LARGE SCALE GENOMIC DNA]</scope>
    <source>
        <strain evidence="7 8">PheN6</strain>
    </source>
</reference>
<dbReference type="EMBL" id="JAPFQL010000052">
    <property type="protein sequence ID" value="MDC5698098.1"/>
    <property type="molecule type" value="Genomic_DNA"/>
</dbReference>
<evidence type="ECO:0000313" key="7">
    <source>
        <dbReference type="EMBL" id="MDC5698098.1"/>
    </source>
</evidence>
<dbReference type="InterPro" id="IPR036259">
    <property type="entry name" value="MFS_trans_sf"/>
</dbReference>
<accession>A0ABT5GIM2</accession>
<dbReference type="Gene3D" id="1.20.1250.20">
    <property type="entry name" value="MFS general substrate transporter like domains"/>
    <property type="match status" value="1"/>
</dbReference>
<evidence type="ECO:0000256" key="2">
    <source>
        <dbReference type="ARBA" id="ARBA00022692"/>
    </source>
</evidence>
<comment type="caution">
    <text evidence="7">The sequence shown here is derived from an EMBL/GenBank/DDBJ whole genome shotgun (WGS) entry which is preliminary data.</text>
</comment>